<protein>
    <submittedName>
        <fullName evidence="1">Uncharacterized protein</fullName>
    </submittedName>
</protein>
<dbReference type="EMBL" id="MN739177">
    <property type="protein sequence ID" value="QHS92285.1"/>
    <property type="molecule type" value="Genomic_DNA"/>
</dbReference>
<dbReference type="AlphaFoldDB" id="A0A6C0BIV5"/>
<evidence type="ECO:0000313" key="1">
    <source>
        <dbReference type="EMBL" id="QHS92285.1"/>
    </source>
</evidence>
<reference evidence="1" key="1">
    <citation type="journal article" date="2020" name="Nature">
        <title>Giant virus diversity and host interactions through global metagenomics.</title>
        <authorList>
            <person name="Schulz F."/>
            <person name="Roux S."/>
            <person name="Paez-Espino D."/>
            <person name="Jungbluth S."/>
            <person name="Walsh D.A."/>
            <person name="Denef V.J."/>
            <person name="McMahon K.D."/>
            <person name="Konstantinidis K.T."/>
            <person name="Eloe-Fadrosh E.A."/>
            <person name="Kyrpides N.C."/>
            <person name="Woyke T."/>
        </authorList>
    </citation>
    <scope>NUCLEOTIDE SEQUENCE</scope>
    <source>
        <strain evidence="1">GVMAG-M-3300014204-73</strain>
    </source>
</reference>
<sequence length="49" mass="5117">MTMAPLPGAAAIDGVHTHRLGMQTRHLIAADAMPLIIVSGMTNPFFGGE</sequence>
<proteinExistence type="predicted"/>
<accession>A0A6C0BIV5</accession>
<name>A0A6C0BIV5_9ZZZZ</name>
<organism evidence="1">
    <name type="scientific">viral metagenome</name>
    <dbReference type="NCBI Taxonomy" id="1070528"/>
    <lineage>
        <taxon>unclassified sequences</taxon>
        <taxon>metagenomes</taxon>
        <taxon>organismal metagenomes</taxon>
    </lineage>
</organism>